<dbReference type="PANTHER" id="PTHR45125:SF51">
    <property type="entry name" value="F21J9.4-RELATED"/>
    <property type="match status" value="1"/>
</dbReference>
<feature type="region of interest" description="Disordered" evidence="2">
    <location>
        <begin position="102"/>
        <end position="200"/>
    </location>
</feature>
<evidence type="ECO:0000259" key="3">
    <source>
        <dbReference type="Pfam" id="PF14303"/>
    </source>
</evidence>
<dbReference type="Pfam" id="PF14303">
    <property type="entry name" value="NAM-associated"/>
    <property type="match status" value="1"/>
</dbReference>
<proteinExistence type="predicted"/>
<feature type="compositionally biased region" description="Acidic residues" evidence="2">
    <location>
        <begin position="155"/>
        <end position="167"/>
    </location>
</feature>
<evidence type="ECO:0000313" key="4">
    <source>
        <dbReference type="EMBL" id="MPA37788.1"/>
    </source>
</evidence>
<accession>A0A5B6Z1S7</accession>
<keyword evidence="1" id="KW-0175">Coiled coil</keyword>
<feature type="coiled-coil region" evidence="1">
    <location>
        <begin position="493"/>
        <end position="527"/>
    </location>
</feature>
<evidence type="ECO:0000256" key="2">
    <source>
        <dbReference type="SAM" id="MobiDB-lite"/>
    </source>
</evidence>
<feature type="compositionally biased region" description="Polar residues" evidence="2">
    <location>
        <begin position="102"/>
        <end position="112"/>
    </location>
</feature>
<dbReference type="EMBL" id="GHES01007229">
    <property type="protein sequence ID" value="MPA37788.1"/>
    <property type="molecule type" value="Transcribed_RNA"/>
</dbReference>
<feature type="compositionally biased region" description="Basic and acidic residues" evidence="2">
    <location>
        <begin position="168"/>
        <end position="192"/>
    </location>
</feature>
<feature type="domain" description="No apical meristem-associated C-terminal" evidence="3">
    <location>
        <begin position="404"/>
        <end position="562"/>
    </location>
</feature>
<sequence length="573" mass="65337">MSKLDIEQSEFVYLMSDLVRGYMVNSVRLPRHVADKRLFCGTSLIEFSTEDDAVKVLNESLVDAGIELELKLEKDFDAERAKQAEVVENSCFQVGSNHKNISNAEANMSTGDSAEENGSPEPASDNVDVQKTDGGPDSTENVSEAAENKVSNDTKDDEDDPGENVEESVEKVDVKTGFESEGKETEDGDKYLDSSIQTGENKAKGNERLTAAVYKNKDIVSREDLKGVFQKFGTVKMDSQGDAYYTNLFYEESNLDDQFEMESSYQAGQYFNQPTDLSVESSQIPAQMGSTMKKGLRSHNFTTEEDNLIVSAWLNSSLDVVLPNEQNSKTSWQRIYEYFHRNKNFTSHRSSISLKARWATIKLAVNKFIGCYAQIEARHQSSVSEQDKILQAMLMYREMHQASFQFEHCWNELRYQPKWLAFVQKKKTKKLSSASPCASSPCTPDSINLGETDAQGDAFVDLERPLGIKAENERFKRHRNIEQVDDNSIAVLIKEMKVEKKQMNEKMELLERRYVQEQKRLSIMQMQFQMEQQKEEERIMSVDTTDMPPLQAEYYKCRQKEILDKVGGSMPRE</sequence>
<protein>
    <submittedName>
        <fullName evidence="4">Putative la protein 1</fullName>
    </submittedName>
</protein>
<dbReference type="AlphaFoldDB" id="A0A5B6Z1S7"/>
<organism evidence="4">
    <name type="scientific">Davidia involucrata</name>
    <name type="common">Dove tree</name>
    <dbReference type="NCBI Taxonomy" id="16924"/>
    <lineage>
        <taxon>Eukaryota</taxon>
        <taxon>Viridiplantae</taxon>
        <taxon>Streptophyta</taxon>
        <taxon>Embryophyta</taxon>
        <taxon>Tracheophyta</taxon>
        <taxon>Spermatophyta</taxon>
        <taxon>Magnoliopsida</taxon>
        <taxon>eudicotyledons</taxon>
        <taxon>Gunneridae</taxon>
        <taxon>Pentapetalae</taxon>
        <taxon>asterids</taxon>
        <taxon>Cornales</taxon>
        <taxon>Nyssaceae</taxon>
        <taxon>Davidia</taxon>
    </lineage>
</organism>
<dbReference type="InterPro" id="IPR029466">
    <property type="entry name" value="NAM-associated_C"/>
</dbReference>
<evidence type="ECO:0000256" key="1">
    <source>
        <dbReference type="SAM" id="Coils"/>
    </source>
</evidence>
<gene>
    <name evidence="4" type="ORF">Din_007229</name>
</gene>
<dbReference type="PANTHER" id="PTHR45125">
    <property type="entry name" value="F21J9.4-RELATED"/>
    <property type="match status" value="1"/>
</dbReference>
<name>A0A5B6Z1S7_DAVIN</name>
<reference evidence="4" key="1">
    <citation type="submission" date="2019-08" db="EMBL/GenBank/DDBJ databases">
        <title>Reference gene set and small RNA set construction with multiple tissues from Davidia involucrata Baill.</title>
        <authorList>
            <person name="Yang H."/>
            <person name="Zhou C."/>
            <person name="Li G."/>
            <person name="Wang J."/>
            <person name="Gao P."/>
            <person name="Wang M."/>
            <person name="Wang R."/>
            <person name="Zhao Y."/>
        </authorList>
    </citation>
    <scope>NUCLEOTIDE SEQUENCE</scope>
    <source>
        <tissue evidence="4">Mixed with DoveR01_LX</tissue>
    </source>
</reference>